<accession>A0A366D043</accession>
<feature type="region of interest" description="Disordered" evidence="1">
    <location>
        <begin position="1"/>
        <end position="56"/>
    </location>
</feature>
<organism evidence="2 3">
    <name type="scientific">Marinomonas aquiplantarum</name>
    <dbReference type="NCBI Taxonomy" id="491951"/>
    <lineage>
        <taxon>Bacteria</taxon>
        <taxon>Pseudomonadati</taxon>
        <taxon>Pseudomonadota</taxon>
        <taxon>Gammaproteobacteria</taxon>
        <taxon>Oceanospirillales</taxon>
        <taxon>Oceanospirillaceae</taxon>
        <taxon>Marinomonas</taxon>
    </lineage>
</organism>
<gene>
    <name evidence="2" type="ORF">DFP76_104269</name>
</gene>
<feature type="compositionally biased region" description="Basic and acidic residues" evidence="1">
    <location>
        <begin position="45"/>
        <end position="56"/>
    </location>
</feature>
<proteinExistence type="predicted"/>
<dbReference type="RefSeq" id="WP_113874401.1">
    <property type="nucleotide sequence ID" value="NZ_QNRF01000004.1"/>
</dbReference>
<dbReference type="AlphaFoldDB" id="A0A366D043"/>
<dbReference type="Proteomes" id="UP000252086">
    <property type="component" value="Unassembled WGS sequence"/>
</dbReference>
<dbReference type="EMBL" id="QNRF01000004">
    <property type="protein sequence ID" value="RBO83450.1"/>
    <property type="molecule type" value="Genomic_DNA"/>
</dbReference>
<evidence type="ECO:0000313" key="2">
    <source>
        <dbReference type="EMBL" id="RBO83450.1"/>
    </source>
</evidence>
<evidence type="ECO:0000313" key="3">
    <source>
        <dbReference type="Proteomes" id="UP000252086"/>
    </source>
</evidence>
<name>A0A366D043_9GAMM</name>
<protein>
    <submittedName>
        <fullName evidence="2">Uncharacterized protein</fullName>
    </submittedName>
</protein>
<reference evidence="2 3" key="1">
    <citation type="submission" date="2018-06" db="EMBL/GenBank/DDBJ databases">
        <title>Genomic Encyclopedia of Type Strains, Phase III (KMG-III): the genomes of soil and plant-associated and newly described type strains.</title>
        <authorList>
            <person name="Whitman W."/>
        </authorList>
    </citation>
    <scope>NUCLEOTIDE SEQUENCE [LARGE SCALE GENOMIC DNA]</scope>
    <source>
        <strain evidence="2 3">CECT 7732</strain>
    </source>
</reference>
<keyword evidence="3" id="KW-1185">Reference proteome</keyword>
<feature type="compositionally biased region" description="Basic and acidic residues" evidence="1">
    <location>
        <begin position="1"/>
        <end position="24"/>
    </location>
</feature>
<evidence type="ECO:0000256" key="1">
    <source>
        <dbReference type="SAM" id="MobiDB-lite"/>
    </source>
</evidence>
<dbReference type="OrthoDB" id="7864160at2"/>
<comment type="caution">
    <text evidence="2">The sequence shown here is derived from an EMBL/GenBank/DDBJ whole genome shotgun (WGS) entry which is preliminary data.</text>
</comment>
<sequence length="100" mass="11698">MDQHFEQAELTRKEKQQQQEKEDYNNEMVGNDTGRIKRFSANKENQTEQDQKKKREKSLQDLLLNAEYLKVDKGIIDCITARGLVLIPHTLFKASPLLTH</sequence>